<gene>
    <name evidence="3" type="ORF">C8A05DRAFT_31039</name>
</gene>
<dbReference type="AlphaFoldDB" id="A0AAN6RW43"/>
<dbReference type="Proteomes" id="UP001303889">
    <property type="component" value="Unassembled WGS sequence"/>
</dbReference>
<keyword evidence="2" id="KW-0812">Transmembrane</keyword>
<accession>A0AAN6RW43</accession>
<comment type="caution">
    <text evidence="3">The sequence shown here is derived from an EMBL/GenBank/DDBJ whole genome shotgun (WGS) entry which is preliminary data.</text>
</comment>
<dbReference type="EMBL" id="MU855369">
    <property type="protein sequence ID" value="KAK3905165.1"/>
    <property type="molecule type" value="Genomic_DNA"/>
</dbReference>
<sequence>MLNEVLHEPAGFMAPAAYIFRPAWPAVSGVRIPTSLRNRQSGGSTCGTGETTCPQAGWCCGASETCTQLGGAFFCCPAGAGAAGCTRVCAAGDFQCGSICCAEGQTCGGVDTLSPFCTNESSTSLSSAVATSTKTSPQSSMSTSSSSSSSSTSLSSSKNTSTTASSSTRSSSHTTLPSTSARASTIAAPTTTASPSPSSPSATPTSTAASQHGGIPLAGQIAIGVIVPVAVILMVGALWYFVFRRPSDGWGGRGHHRWGTGTTSFGSRGRTPPPAYAKSGLDTVVVSPISTHESIGMGSSSGERGREEGAGIEMGNLGTATGGSTDGGTPMRAEAAPVSSLSTDSRVFPRVGTASPHPGTAVVV</sequence>
<keyword evidence="4" id="KW-1185">Reference proteome</keyword>
<evidence type="ECO:0000313" key="4">
    <source>
        <dbReference type="Proteomes" id="UP001303889"/>
    </source>
</evidence>
<keyword evidence="2" id="KW-1133">Transmembrane helix</keyword>
<keyword evidence="2" id="KW-0472">Membrane</keyword>
<organism evidence="3 4">
    <name type="scientific">Staphylotrichum tortipilum</name>
    <dbReference type="NCBI Taxonomy" id="2831512"/>
    <lineage>
        <taxon>Eukaryota</taxon>
        <taxon>Fungi</taxon>
        <taxon>Dikarya</taxon>
        <taxon>Ascomycota</taxon>
        <taxon>Pezizomycotina</taxon>
        <taxon>Sordariomycetes</taxon>
        <taxon>Sordariomycetidae</taxon>
        <taxon>Sordariales</taxon>
        <taxon>Chaetomiaceae</taxon>
        <taxon>Staphylotrichum</taxon>
    </lineage>
</organism>
<evidence type="ECO:0000256" key="1">
    <source>
        <dbReference type="SAM" id="MobiDB-lite"/>
    </source>
</evidence>
<protein>
    <submittedName>
        <fullName evidence="3">Uncharacterized protein</fullName>
    </submittedName>
</protein>
<evidence type="ECO:0000256" key="2">
    <source>
        <dbReference type="SAM" id="Phobius"/>
    </source>
</evidence>
<feature type="region of interest" description="Disordered" evidence="1">
    <location>
        <begin position="128"/>
        <end position="211"/>
    </location>
</feature>
<evidence type="ECO:0000313" key="3">
    <source>
        <dbReference type="EMBL" id="KAK3905165.1"/>
    </source>
</evidence>
<reference evidence="3" key="2">
    <citation type="submission" date="2023-05" db="EMBL/GenBank/DDBJ databases">
        <authorList>
            <consortium name="Lawrence Berkeley National Laboratory"/>
            <person name="Steindorff A."/>
            <person name="Hensen N."/>
            <person name="Bonometti L."/>
            <person name="Westerberg I."/>
            <person name="Brannstrom I.O."/>
            <person name="Guillou S."/>
            <person name="Cros-Aarteil S."/>
            <person name="Calhoun S."/>
            <person name="Haridas S."/>
            <person name="Kuo A."/>
            <person name="Mondo S."/>
            <person name="Pangilinan J."/>
            <person name="Riley R."/>
            <person name="Labutti K."/>
            <person name="Andreopoulos B."/>
            <person name="Lipzen A."/>
            <person name="Chen C."/>
            <person name="Yanf M."/>
            <person name="Daum C."/>
            <person name="Ng V."/>
            <person name="Clum A."/>
            <person name="Ohm R."/>
            <person name="Martin F."/>
            <person name="Silar P."/>
            <person name="Natvig D."/>
            <person name="Lalanne C."/>
            <person name="Gautier V."/>
            <person name="Ament-Velasquez S.L."/>
            <person name="Kruys A."/>
            <person name="Hutchinson M.I."/>
            <person name="Powell A.J."/>
            <person name="Barry K."/>
            <person name="Miller A.N."/>
            <person name="Grigoriev I.V."/>
            <person name="Debuchy R."/>
            <person name="Gladieux P."/>
            <person name="Thoren M.H."/>
            <person name="Johannesson H."/>
        </authorList>
    </citation>
    <scope>NUCLEOTIDE SEQUENCE</scope>
    <source>
        <strain evidence="3">CBS 103.79</strain>
    </source>
</reference>
<feature type="compositionally biased region" description="Low complexity" evidence="1">
    <location>
        <begin position="128"/>
        <end position="210"/>
    </location>
</feature>
<reference evidence="3" key="1">
    <citation type="journal article" date="2023" name="Mol. Phylogenet. Evol.">
        <title>Genome-scale phylogeny and comparative genomics of the fungal order Sordariales.</title>
        <authorList>
            <person name="Hensen N."/>
            <person name="Bonometti L."/>
            <person name="Westerberg I."/>
            <person name="Brannstrom I.O."/>
            <person name="Guillou S."/>
            <person name="Cros-Aarteil S."/>
            <person name="Calhoun S."/>
            <person name="Haridas S."/>
            <person name="Kuo A."/>
            <person name="Mondo S."/>
            <person name="Pangilinan J."/>
            <person name="Riley R."/>
            <person name="LaButti K."/>
            <person name="Andreopoulos B."/>
            <person name="Lipzen A."/>
            <person name="Chen C."/>
            <person name="Yan M."/>
            <person name="Daum C."/>
            <person name="Ng V."/>
            <person name="Clum A."/>
            <person name="Steindorff A."/>
            <person name="Ohm R.A."/>
            <person name="Martin F."/>
            <person name="Silar P."/>
            <person name="Natvig D.O."/>
            <person name="Lalanne C."/>
            <person name="Gautier V."/>
            <person name="Ament-Velasquez S.L."/>
            <person name="Kruys A."/>
            <person name="Hutchinson M.I."/>
            <person name="Powell A.J."/>
            <person name="Barry K."/>
            <person name="Miller A.N."/>
            <person name="Grigoriev I.V."/>
            <person name="Debuchy R."/>
            <person name="Gladieux P."/>
            <person name="Hiltunen Thoren M."/>
            <person name="Johannesson H."/>
        </authorList>
    </citation>
    <scope>NUCLEOTIDE SEQUENCE</scope>
    <source>
        <strain evidence="3">CBS 103.79</strain>
    </source>
</reference>
<proteinExistence type="predicted"/>
<feature type="transmembrane region" description="Helical" evidence="2">
    <location>
        <begin position="221"/>
        <end position="243"/>
    </location>
</feature>
<name>A0AAN6RW43_9PEZI</name>